<dbReference type="RefSeq" id="XP_069303650.1">
    <property type="nucleotide sequence ID" value="XM_069454916.1"/>
</dbReference>
<proteinExistence type="predicted"/>
<name>A0ABR3U9A9_9PLEO</name>
<feature type="region of interest" description="Disordered" evidence="2">
    <location>
        <begin position="12"/>
        <end position="47"/>
    </location>
</feature>
<evidence type="ECO:0000256" key="1">
    <source>
        <dbReference type="SAM" id="Coils"/>
    </source>
</evidence>
<evidence type="ECO:0000313" key="4">
    <source>
        <dbReference type="Proteomes" id="UP001578633"/>
    </source>
</evidence>
<dbReference type="Proteomes" id="UP001578633">
    <property type="component" value="Chromosome 8"/>
</dbReference>
<feature type="coiled-coil region" evidence="1">
    <location>
        <begin position="59"/>
        <end position="86"/>
    </location>
</feature>
<dbReference type="GeneID" id="96088370"/>
<protein>
    <submittedName>
        <fullName evidence="3">Uncharacterized protein</fullName>
    </submittedName>
</protein>
<evidence type="ECO:0000313" key="3">
    <source>
        <dbReference type="EMBL" id="KAL1793066.1"/>
    </source>
</evidence>
<reference evidence="3 4" key="1">
    <citation type="submission" date="2024-09" db="EMBL/GenBank/DDBJ databases">
        <title>T2T genomes of carrot and Alternaria dauci and their utility for understanding host-pathogen interaction during carrot leaf blight disease.</title>
        <authorList>
            <person name="Liu W."/>
            <person name="Xu S."/>
            <person name="Ou C."/>
            <person name="Liu X."/>
            <person name="Zhuang F."/>
            <person name="Deng X.W."/>
        </authorList>
    </citation>
    <scope>NUCLEOTIDE SEQUENCE [LARGE SCALE GENOMIC DNA]</scope>
    <source>
        <strain evidence="3 4">A2016</strain>
    </source>
</reference>
<keyword evidence="4" id="KW-1185">Reference proteome</keyword>
<gene>
    <name evidence="3" type="ORF">ACET3X_008048</name>
</gene>
<organism evidence="3 4">
    <name type="scientific">Alternaria dauci</name>
    <dbReference type="NCBI Taxonomy" id="48095"/>
    <lineage>
        <taxon>Eukaryota</taxon>
        <taxon>Fungi</taxon>
        <taxon>Dikarya</taxon>
        <taxon>Ascomycota</taxon>
        <taxon>Pezizomycotina</taxon>
        <taxon>Dothideomycetes</taxon>
        <taxon>Pleosporomycetidae</taxon>
        <taxon>Pleosporales</taxon>
        <taxon>Pleosporineae</taxon>
        <taxon>Pleosporaceae</taxon>
        <taxon>Alternaria</taxon>
        <taxon>Alternaria sect. Porri</taxon>
    </lineage>
</organism>
<dbReference type="EMBL" id="JBHGVX010000008">
    <property type="protein sequence ID" value="KAL1793066.1"/>
    <property type="molecule type" value="Genomic_DNA"/>
</dbReference>
<keyword evidence="1" id="KW-0175">Coiled coil</keyword>
<comment type="caution">
    <text evidence="3">The sequence shown here is derived from an EMBL/GenBank/DDBJ whole genome shotgun (WGS) entry which is preliminary data.</text>
</comment>
<evidence type="ECO:0000256" key="2">
    <source>
        <dbReference type="SAM" id="MobiDB-lite"/>
    </source>
</evidence>
<sequence length="232" mass="26573">MNEAERQIELLKFRGLMVPTTDPATSKRPAEDSSPEPPSKKTKHAAENSSTLRYYAHLIVLQKAELQKAKEELAAEKAKSAHQSDQMQLLWIQCCKLNDRYNTLVASHAPLQTAYRDQTSELRAHKGALDLAHEERSESRKDARFYRDAMWKAEDDYDLVKKQLEQAKEDEVLQWRALINGLRSLGQSHEMGRAMYDMLLLQVERKYGEDKVALERIKEALKEAFGGGVESE</sequence>
<accession>A0ABR3U9A9</accession>